<evidence type="ECO:0000313" key="2">
    <source>
        <dbReference type="EMBL" id="TGJ78398.1"/>
    </source>
</evidence>
<protein>
    <submittedName>
        <fullName evidence="2">Uncharacterized protein</fullName>
    </submittedName>
</protein>
<feature type="compositionally biased region" description="Basic and acidic residues" evidence="1">
    <location>
        <begin position="48"/>
        <end position="80"/>
    </location>
</feature>
<sequence length="163" mass="17624">ESSAGLRPISKGLRPLSLPSFALTESTRTQLRSAGEEVAASTSSISTAREELQSIREDASGPRPVDRASPDEEEGRSLPRREKRTSVFRNRAQPGSLYAALSAASSEARPRRHARSRSEERTFADHVQTDVSRARPQSMLQPNALAFRHDGTGGGRAGGEEEG</sequence>
<dbReference type="Proteomes" id="UP000297716">
    <property type="component" value="Unassembled WGS sequence"/>
</dbReference>
<proteinExistence type="predicted"/>
<gene>
    <name evidence="2" type="ORF">E0Z10_g10363</name>
</gene>
<feature type="region of interest" description="Disordered" evidence="1">
    <location>
        <begin position="1"/>
        <end position="20"/>
    </location>
</feature>
<keyword evidence="3" id="KW-1185">Reference proteome</keyword>
<dbReference type="EMBL" id="SKBN01000397">
    <property type="protein sequence ID" value="TGJ78398.1"/>
    <property type="molecule type" value="Genomic_DNA"/>
</dbReference>
<organism evidence="2 3">
    <name type="scientific">Xylaria hypoxylon</name>
    <dbReference type="NCBI Taxonomy" id="37992"/>
    <lineage>
        <taxon>Eukaryota</taxon>
        <taxon>Fungi</taxon>
        <taxon>Dikarya</taxon>
        <taxon>Ascomycota</taxon>
        <taxon>Pezizomycotina</taxon>
        <taxon>Sordariomycetes</taxon>
        <taxon>Xylariomycetidae</taxon>
        <taxon>Xylariales</taxon>
        <taxon>Xylariaceae</taxon>
        <taxon>Xylaria</taxon>
    </lineage>
</organism>
<feature type="region of interest" description="Disordered" evidence="1">
    <location>
        <begin position="28"/>
        <end position="163"/>
    </location>
</feature>
<comment type="caution">
    <text evidence="2">The sequence shown here is derived from an EMBL/GenBank/DDBJ whole genome shotgun (WGS) entry which is preliminary data.</text>
</comment>
<evidence type="ECO:0000256" key="1">
    <source>
        <dbReference type="SAM" id="MobiDB-lite"/>
    </source>
</evidence>
<accession>A0A4Z0YEU2</accession>
<feature type="compositionally biased region" description="Low complexity" evidence="1">
    <location>
        <begin position="96"/>
        <end position="107"/>
    </location>
</feature>
<feature type="non-terminal residue" evidence="2">
    <location>
        <position position="1"/>
    </location>
</feature>
<reference evidence="2 3" key="1">
    <citation type="submission" date="2019-03" db="EMBL/GenBank/DDBJ databases">
        <title>Draft genome sequence of Xylaria hypoxylon DSM 108379, a ubiquitous saprotrophic-parasitic fungi on hardwood.</title>
        <authorList>
            <person name="Buettner E."/>
            <person name="Leonhardt S."/>
            <person name="Gebauer A.M."/>
            <person name="Liers C."/>
            <person name="Hofrichter M."/>
            <person name="Kellner H."/>
        </authorList>
    </citation>
    <scope>NUCLEOTIDE SEQUENCE [LARGE SCALE GENOMIC DNA]</scope>
    <source>
        <strain evidence="2 3">DSM 108379</strain>
    </source>
</reference>
<dbReference type="AlphaFoldDB" id="A0A4Z0YEU2"/>
<name>A0A4Z0YEU2_9PEZI</name>
<evidence type="ECO:0000313" key="3">
    <source>
        <dbReference type="Proteomes" id="UP000297716"/>
    </source>
</evidence>
<feature type="compositionally biased region" description="Basic and acidic residues" evidence="1">
    <location>
        <begin position="116"/>
        <end position="128"/>
    </location>
</feature>